<dbReference type="InterPro" id="IPR005625">
    <property type="entry name" value="PepSY-ass_TM"/>
</dbReference>
<feature type="transmembrane region" description="Helical" evidence="2">
    <location>
        <begin position="246"/>
        <end position="267"/>
    </location>
</feature>
<evidence type="ECO:0000313" key="4">
    <source>
        <dbReference type="Proteomes" id="UP000030512"/>
    </source>
</evidence>
<dbReference type="OrthoDB" id="9760788at2"/>
<dbReference type="RefSeq" id="WP_062329700.1">
    <property type="nucleotide sequence ID" value="NZ_CP014476.1"/>
</dbReference>
<protein>
    <submittedName>
        <fullName evidence="3">Peptidase</fullName>
    </submittedName>
</protein>
<evidence type="ECO:0000256" key="1">
    <source>
        <dbReference type="SAM" id="MobiDB-lite"/>
    </source>
</evidence>
<evidence type="ECO:0000313" key="3">
    <source>
        <dbReference type="EMBL" id="AMK79215.1"/>
    </source>
</evidence>
<evidence type="ECO:0000256" key="2">
    <source>
        <dbReference type="SAM" id="Phobius"/>
    </source>
</evidence>
<keyword evidence="4" id="KW-1185">Reference proteome</keyword>
<name>A0A140E741_9GAMM</name>
<accession>A0A140E741</accession>
<keyword evidence="2" id="KW-0472">Membrane</keyword>
<reference evidence="3 4" key="1">
    <citation type="journal article" date="2015" name="Environ. Microbiol.">
        <title>Methane oxidation coupled to nitrate reduction under hypoxia by the Gammaproteobacterium Methylomonas denitrificans, sp. nov. type strain FJG1.</title>
        <authorList>
            <person name="Kits K.D."/>
            <person name="Klotz M.G."/>
            <person name="Stein L.Y."/>
        </authorList>
    </citation>
    <scope>NUCLEOTIDE SEQUENCE [LARGE SCALE GENOMIC DNA]</scope>
    <source>
        <strain evidence="3 4">FJG1</strain>
    </source>
</reference>
<gene>
    <name evidence="3" type="ORF">JT25_022475</name>
</gene>
<dbReference type="EMBL" id="CP014476">
    <property type="protein sequence ID" value="AMK79215.1"/>
    <property type="molecule type" value="Genomic_DNA"/>
</dbReference>
<proteinExistence type="predicted"/>
<dbReference type="AlphaFoldDB" id="A0A140E741"/>
<feature type="transmembrane region" description="Helical" evidence="2">
    <location>
        <begin position="15"/>
        <end position="36"/>
    </location>
</feature>
<sequence length="546" mass="61641">MKKSLNWLLYETHRWLGVVLALFMFFWFFTGIAIIYSTPTTQSRSQQLAHAESLAPEAGWLSLGEAWDRSTEQRKLFAAQHKSKPANMGEHGAQAKTEAGNGVEQAVGIADARLVRRNDEPFWLVEDTKGARFALSALDGSLRETSVEQALRIADDWFKRDGINHNLQVVETVEAPIILRNQDALRPFHRVASDDGDELLISARTGEVLHASTRVDRAFYYAGNWLHLFKPLEAIGLGQYRHDVQLWSGLGATIACITGLIIGWLRWRPGFNGKPTYSQGRTQPYREFWFKWHFWSGLIGGTVALSWALSGFIDTNPGKLFSEANPTRQELNRYLGKVLPDAMRNWQPGPLNTAEGNDIVELGWRRLGGEAVLLAYGRDGQRLPQTVAGAAPIFNKVSLTAAINRVAEDTPIASQELLDDYDSYYYPRHNQSLVEKPLPVVAVQLADEAGTRFYLDPQDGSLLAKLDRSRRVFRWLYSGLHHWDFGWLYHRPIWDAWMLTWVGFGLVLGASSLVVGWKRLVKTFKPKKRKVAGPQSVLELATETRS</sequence>
<dbReference type="PANTHER" id="PTHR34219">
    <property type="entry name" value="IRON-REGULATED INNER MEMBRANE PROTEIN-RELATED"/>
    <property type="match status" value="1"/>
</dbReference>
<organism evidence="3 4">
    <name type="scientific">Methylomonas denitrificans</name>
    <dbReference type="NCBI Taxonomy" id="1538553"/>
    <lineage>
        <taxon>Bacteria</taxon>
        <taxon>Pseudomonadati</taxon>
        <taxon>Pseudomonadota</taxon>
        <taxon>Gammaproteobacteria</taxon>
        <taxon>Methylococcales</taxon>
        <taxon>Methylococcaceae</taxon>
        <taxon>Methylomonas</taxon>
    </lineage>
</organism>
<keyword evidence="2" id="KW-0812">Transmembrane</keyword>
<dbReference type="KEGG" id="mdn:JT25_022475"/>
<feature type="region of interest" description="Disordered" evidence="1">
    <location>
        <begin position="82"/>
        <end position="101"/>
    </location>
</feature>
<keyword evidence="2" id="KW-1133">Transmembrane helix</keyword>
<dbReference type="STRING" id="1538553.JT25_022475"/>
<dbReference type="PANTHER" id="PTHR34219:SF6">
    <property type="entry name" value="BLR3280 PROTEIN"/>
    <property type="match status" value="1"/>
</dbReference>
<dbReference type="Proteomes" id="UP000030512">
    <property type="component" value="Chromosome"/>
</dbReference>
<dbReference type="Pfam" id="PF03929">
    <property type="entry name" value="PepSY_TM"/>
    <property type="match status" value="1"/>
</dbReference>
<feature type="transmembrane region" description="Helical" evidence="2">
    <location>
        <begin position="496"/>
        <end position="517"/>
    </location>
</feature>